<keyword evidence="3" id="KW-0274">FAD</keyword>
<sequence length="555" mass="59663">MNPTNADVVIAGAGPCGLMLALELGARGIRTLVLDREAGVATAPQANATQARSMEHYRRHGFAQEIRQLGMPGDHPTDLAYFTTYAGHELARHRMPCADDAARCVREQAHIWNAAELPHRVPQSLVEQTLLRKATACAGVDIRFNTEVTGFSEDAEGVTVAARDLSTGEALSLRGTYLFGADGAQSCIRKQAGIRYGGDDAAARDFMGGRMLSIYLEAPEFYSALQVPRAWMYWTFNRRRRALLATVDGRGSFVFQTQLRAGEDAMSEADAAALFLQAVGRDIPVRVTGIASWLAGRALVAERFQEGRVFLGGDAVHLFTPTGGMGYNTAIEDAVNIGWKLAAVIRGQADPALLDSYTAERRPVALRNTQFALKFADSVGLFVPSPAIEEDGPAGEAARARAGAYLARHAQHEFTIPGFTLGARYDQSPVICHDTTPPPPDDPSVYVPSGKPGGRAPHAWLQTGESLFDRFGFEWTLLVLSPGAEAAEHLRSAAASRGLRLSVLTLCDEAVVGDLYDAPAALIRPDQVVGWRGDCASLDEAQSIFDVLTGRAAAD</sequence>
<dbReference type="NCBIfam" id="NF004780">
    <property type="entry name" value="PRK06126.1"/>
    <property type="match status" value="1"/>
</dbReference>
<dbReference type="Pfam" id="PF01494">
    <property type="entry name" value="FAD_binding_3"/>
    <property type="match status" value="1"/>
</dbReference>
<evidence type="ECO:0000256" key="3">
    <source>
        <dbReference type="ARBA" id="ARBA00022827"/>
    </source>
</evidence>
<dbReference type="InterPro" id="IPR002938">
    <property type="entry name" value="FAD-bd"/>
</dbReference>
<dbReference type="RefSeq" id="WP_100160688.1">
    <property type="nucleotide sequence ID" value="NZ_PGTB01000001.1"/>
</dbReference>
<dbReference type="PANTHER" id="PTHR43004:SF19">
    <property type="entry name" value="BINDING MONOOXYGENASE, PUTATIVE (JCVI)-RELATED"/>
    <property type="match status" value="1"/>
</dbReference>
<keyword evidence="2" id="KW-0285">Flavoprotein</keyword>
<dbReference type="AlphaFoldDB" id="A0A2M8J708"/>
<accession>A0A2M8J708</accession>
<dbReference type="InterPro" id="IPR036188">
    <property type="entry name" value="FAD/NAD-bd_sf"/>
</dbReference>
<dbReference type="EMBL" id="PGTB01000001">
    <property type="protein sequence ID" value="PJE38559.1"/>
    <property type="molecule type" value="Genomic_DNA"/>
</dbReference>
<organism evidence="5 6">
    <name type="scientific">Pseudooceanicola lipolyticus</name>
    <dbReference type="NCBI Taxonomy" id="2029104"/>
    <lineage>
        <taxon>Bacteria</taxon>
        <taxon>Pseudomonadati</taxon>
        <taxon>Pseudomonadota</taxon>
        <taxon>Alphaproteobacteria</taxon>
        <taxon>Rhodobacterales</taxon>
        <taxon>Paracoccaceae</taxon>
        <taxon>Pseudooceanicola</taxon>
    </lineage>
</organism>
<evidence type="ECO:0000259" key="4">
    <source>
        <dbReference type="Pfam" id="PF01494"/>
    </source>
</evidence>
<dbReference type="GO" id="GO:0071949">
    <property type="term" value="F:FAD binding"/>
    <property type="evidence" value="ECO:0007669"/>
    <property type="project" value="InterPro"/>
</dbReference>
<dbReference type="PANTHER" id="PTHR43004">
    <property type="entry name" value="TRK SYSTEM POTASSIUM UPTAKE PROTEIN"/>
    <property type="match status" value="1"/>
</dbReference>
<dbReference type="GO" id="GO:0016709">
    <property type="term" value="F:oxidoreductase activity, acting on paired donors, with incorporation or reduction of molecular oxygen, NAD(P)H as one donor, and incorporation of one atom of oxygen"/>
    <property type="evidence" value="ECO:0007669"/>
    <property type="project" value="UniProtKB-ARBA"/>
</dbReference>
<dbReference type="Pfam" id="PF21274">
    <property type="entry name" value="Rng_hyd_C"/>
    <property type="match status" value="1"/>
</dbReference>
<keyword evidence="6" id="KW-1185">Reference proteome</keyword>
<evidence type="ECO:0000256" key="1">
    <source>
        <dbReference type="ARBA" id="ARBA00001974"/>
    </source>
</evidence>
<evidence type="ECO:0000313" key="6">
    <source>
        <dbReference type="Proteomes" id="UP000231553"/>
    </source>
</evidence>
<dbReference type="SUPFAM" id="SSF51905">
    <property type="entry name" value="FAD/NAD(P)-binding domain"/>
    <property type="match status" value="1"/>
</dbReference>
<proteinExistence type="predicted"/>
<dbReference type="InterPro" id="IPR050641">
    <property type="entry name" value="RIFMO-like"/>
</dbReference>
<comment type="cofactor">
    <cofactor evidence="1">
        <name>FAD</name>
        <dbReference type="ChEBI" id="CHEBI:57692"/>
    </cofactor>
</comment>
<dbReference type="Gene3D" id="3.30.9.10">
    <property type="entry name" value="D-Amino Acid Oxidase, subunit A, domain 2"/>
    <property type="match status" value="1"/>
</dbReference>
<name>A0A2M8J708_9RHOB</name>
<reference evidence="5 6" key="1">
    <citation type="journal article" date="2018" name="Int. J. Syst. Evol. Microbiol.">
        <title>Pseudooceanicola lipolyticus sp. nov., a marine alphaproteobacterium, reclassification of Oceanicola flagellatus as Pseudooceanicola flagellatus comb. nov. and emended description of the genus Pseudooceanicola.</title>
        <authorList>
            <person name="Huang M.-M."/>
            <person name="Guo L.-L."/>
            <person name="Wu Y.-H."/>
            <person name="Lai Q.-L."/>
            <person name="Shao Z.-Z."/>
            <person name="Wang C.-S."/>
            <person name="Wu M."/>
            <person name="Xu X.-W."/>
        </authorList>
    </citation>
    <scope>NUCLEOTIDE SEQUENCE [LARGE SCALE GENOMIC DNA]</scope>
    <source>
        <strain evidence="5 6">157</strain>
    </source>
</reference>
<dbReference type="Gene3D" id="3.40.30.120">
    <property type="match status" value="1"/>
</dbReference>
<dbReference type="Proteomes" id="UP000231553">
    <property type="component" value="Unassembled WGS sequence"/>
</dbReference>
<evidence type="ECO:0000256" key="2">
    <source>
        <dbReference type="ARBA" id="ARBA00022630"/>
    </source>
</evidence>
<feature type="domain" description="FAD-binding" evidence="4">
    <location>
        <begin position="6"/>
        <end position="372"/>
    </location>
</feature>
<protein>
    <recommendedName>
        <fullName evidence="4">FAD-binding domain-containing protein</fullName>
    </recommendedName>
</protein>
<dbReference type="PRINTS" id="PR00420">
    <property type="entry name" value="RNGMNOXGNASE"/>
</dbReference>
<comment type="caution">
    <text evidence="5">The sequence shown here is derived from an EMBL/GenBank/DDBJ whole genome shotgun (WGS) entry which is preliminary data.</text>
</comment>
<evidence type="ECO:0000313" key="5">
    <source>
        <dbReference type="EMBL" id="PJE38559.1"/>
    </source>
</evidence>
<dbReference type="Gene3D" id="3.50.50.60">
    <property type="entry name" value="FAD/NAD(P)-binding domain"/>
    <property type="match status" value="1"/>
</dbReference>
<dbReference type="OrthoDB" id="9791689at2"/>
<gene>
    <name evidence="5" type="ORF">CVM52_00065</name>
</gene>